<proteinExistence type="predicted"/>
<dbReference type="Proteomes" id="UP000249619">
    <property type="component" value="Unassembled WGS sequence"/>
</dbReference>
<dbReference type="STRING" id="183478.A0A364MU37"/>
<dbReference type="EMBL" id="QGDH01000178">
    <property type="protein sequence ID" value="RAR03522.1"/>
    <property type="molecule type" value="Genomic_DNA"/>
</dbReference>
<reference evidence="3" key="1">
    <citation type="submission" date="2018-05" db="EMBL/GenBank/DDBJ databases">
        <title>Draft genome sequence of Stemphylium lycopersici strain CIDEFI 213.</title>
        <authorList>
            <person name="Medina R."/>
            <person name="Franco M.E.E."/>
            <person name="Lucentini C.G."/>
            <person name="Saparrat M.C.N."/>
            <person name="Balatti P.A."/>
        </authorList>
    </citation>
    <scope>NUCLEOTIDE SEQUENCE [LARGE SCALE GENOMIC DNA]</scope>
    <source>
        <strain evidence="3">CIDEFI 213</strain>
    </source>
</reference>
<evidence type="ECO:0000259" key="1">
    <source>
        <dbReference type="Pfam" id="PF21762"/>
    </source>
</evidence>
<dbReference type="InterPro" id="IPR012337">
    <property type="entry name" value="RNaseH-like_sf"/>
</dbReference>
<organism evidence="2 3">
    <name type="scientific">Stemphylium lycopersici</name>
    <name type="common">Tomato gray leaf spot disease fungus</name>
    <name type="synonym">Thyrospora lycopersici</name>
    <dbReference type="NCBI Taxonomy" id="183478"/>
    <lineage>
        <taxon>Eukaryota</taxon>
        <taxon>Fungi</taxon>
        <taxon>Dikarya</taxon>
        <taxon>Ascomycota</taxon>
        <taxon>Pezizomycotina</taxon>
        <taxon>Dothideomycetes</taxon>
        <taxon>Pleosporomycetidae</taxon>
        <taxon>Pleosporales</taxon>
        <taxon>Pleosporineae</taxon>
        <taxon>Pleosporaceae</taxon>
        <taxon>Stemphylium</taxon>
    </lineage>
</organism>
<dbReference type="Pfam" id="PF21762">
    <property type="entry name" value="DEDDh_C"/>
    <property type="match status" value="1"/>
</dbReference>
<dbReference type="PANTHER" id="PTHR28083">
    <property type="entry name" value="GOOD FOR FULL DBP5 ACTIVITY PROTEIN 2"/>
    <property type="match status" value="1"/>
</dbReference>
<protein>
    <recommendedName>
        <fullName evidence="1">Gfd2/YDR514C-like C-terminal domain-containing protein</fullName>
    </recommendedName>
</protein>
<name>A0A364MU37_STELY</name>
<gene>
    <name evidence="2" type="ORF">DDE83_008190</name>
</gene>
<keyword evidence="3" id="KW-1185">Reference proteome</keyword>
<evidence type="ECO:0000313" key="2">
    <source>
        <dbReference type="EMBL" id="RAR03522.1"/>
    </source>
</evidence>
<dbReference type="SUPFAM" id="SSF53098">
    <property type="entry name" value="Ribonuclease H-like"/>
    <property type="match status" value="1"/>
</dbReference>
<dbReference type="InterPro" id="IPR048519">
    <property type="entry name" value="Gfd2/YDR514C-like_C"/>
</dbReference>
<dbReference type="AlphaFoldDB" id="A0A364MU37"/>
<comment type="caution">
    <text evidence="2">The sequence shown here is derived from an EMBL/GenBank/DDBJ whole genome shotgun (WGS) entry which is preliminary data.</text>
</comment>
<dbReference type="InterPro" id="IPR040151">
    <property type="entry name" value="Gfd2/YDR514C-like"/>
</dbReference>
<evidence type="ECO:0000313" key="3">
    <source>
        <dbReference type="Proteomes" id="UP000249619"/>
    </source>
</evidence>
<sequence>MSSNQSRPSSPSSVINELQNLSVQSISSVPETSLENIRNFFCGMSDSAILRYGLGLPNASAPALAENTVVIVMDCEKHEHEPRVLTEYGLHTFTRKEMAPIFQNPGAHGEEILRNIYYYHIRLLENAHYTNRKFCPGNPEKNHFGSTRFATKQQAKDFLTNAIAWPVEEGAPESGDKCPVIFLGHAVKNELQMLQDDLGVDPSVLSNVVAIIDTQTIAAEQGYRGRGDKIGLGPLMEQCGVEFKDGHTASNDAAYTVIGALHMVMKDRLPLGNERSLQDVVDDLGSYSAGVAPDVGVKKYCTRCASFQHNRPQCRGKIERCEKCLKAGHEKAAYTHVTKLCSH</sequence>
<dbReference type="GO" id="GO:0005634">
    <property type="term" value="C:nucleus"/>
    <property type="evidence" value="ECO:0007669"/>
    <property type="project" value="TreeGrafter"/>
</dbReference>
<accession>A0A364MU37</accession>
<dbReference type="PANTHER" id="PTHR28083:SF1">
    <property type="entry name" value="GOOD FOR FULL DBP5 ACTIVITY PROTEIN 2"/>
    <property type="match status" value="1"/>
</dbReference>
<feature type="domain" description="Gfd2/YDR514C-like C-terminal" evidence="1">
    <location>
        <begin position="69"/>
        <end position="263"/>
    </location>
</feature>